<protein>
    <submittedName>
        <fullName evidence="2">Uncharacterized protein</fullName>
    </submittedName>
</protein>
<evidence type="ECO:0000313" key="2">
    <source>
        <dbReference type="EMBL" id="MBA5725312.1"/>
    </source>
</evidence>
<sequence length="62" mass="6616">MTFIGTLLAFVIVCIAVMILRFRAPEMECCFTVPGGALFIPLAGALSCGAVMMSMDGITWAR</sequence>
<keyword evidence="1" id="KW-0812">Transmembrane</keyword>
<evidence type="ECO:0000256" key="1">
    <source>
        <dbReference type="SAM" id="Phobius"/>
    </source>
</evidence>
<evidence type="ECO:0000313" key="3">
    <source>
        <dbReference type="Proteomes" id="UP001516390"/>
    </source>
</evidence>
<dbReference type="EMBL" id="NWUS01000001">
    <property type="protein sequence ID" value="MBA5725312.1"/>
    <property type="molecule type" value="Genomic_DNA"/>
</dbReference>
<accession>A0ABR5ZLV2</accession>
<feature type="transmembrane region" description="Helical" evidence="1">
    <location>
        <begin position="6"/>
        <end position="24"/>
    </location>
</feature>
<reference evidence="2 3" key="1">
    <citation type="submission" date="2017-09" db="EMBL/GenBank/DDBJ databases">
        <authorList>
            <person name="Jakob F."/>
        </authorList>
    </citation>
    <scope>NUCLEOTIDE SEQUENCE [LARGE SCALE GENOMIC DNA]</scope>
    <source>
        <strain evidence="2 3">TMW 2.1880</strain>
    </source>
</reference>
<keyword evidence="1" id="KW-1133">Transmembrane helix</keyword>
<dbReference type="RefSeq" id="WP_182081421.1">
    <property type="nucleotide sequence ID" value="NZ_NWUS01000001.1"/>
</dbReference>
<gene>
    <name evidence="2" type="ORF">CPA57_03345</name>
</gene>
<comment type="caution">
    <text evidence="2">The sequence shown here is derived from an EMBL/GenBank/DDBJ whole genome shotgun (WGS) entry which is preliminary data.</text>
</comment>
<feature type="transmembrane region" description="Helical" evidence="1">
    <location>
        <begin position="36"/>
        <end position="55"/>
    </location>
</feature>
<keyword evidence="1" id="KW-0472">Membrane</keyword>
<keyword evidence="3" id="KW-1185">Reference proteome</keyword>
<proteinExistence type="predicted"/>
<organism evidence="2 3">
    <name type="scientific">Bombella favorum</name>
    <dbReference type="NCBI Taxonomy" id="2039164"/>
    <lineage>
        <taxon>Bacteria</taxon>
        <taxon>Pseudomonadati</taxon>
        <taxon>Pseudomonadota</taxon>
        <taxon>Alphaproteobacteria</taxon>
        <taxon>Acetobacterales</taxon>
        <taxon>Acetobacteraceae</taxon>
        <taxon>Bombella</taxon>
    </lineage>
</organism>
<name>A0ABR5ZLV2_9PROT</name>
<dbReference type="Proteomes" id="UP001516390">
    <property type="component" value="Unassembled WGS sequence"/>
</dbReference>